<evidence type="ECO:0000313" key="6">
    <source>
        <dbReference type="EMBL" id="ROV88481.1"/>
    </source>
</evidence>
<feature type="compositionally biased region" description="Basic residues" evidence="4">
    <location>
        <begin position="642"/>
        <end position="651"/>
    </location>
</feature>
<dbReference type="OrthoDB" id="5245619at2759"/>
<feature type="region of interest" description="Disordered" evidence="4">
    <location>
        <begin position="103"/>
        <end position="131"/>
    </location>
</feature>
<feature type="compositionally biased region" description="Basic and acidic residues" evidence="4">
    <location>
        <begin position="109"/>
        <end position="123"/>
    </location>
</feature>
<reference evidence="6 7" key="1">
    <citation type="submission" date="2015-09" db="EMBL/GenBank/DDBJ databases">
        <title>Host preference determinants of Valsa canker pathogens revealed by comparative genomics.</title>
        <authorList>
            <person name="Yin Z."/>
            <person name="Huang L."/>
        </authorList>
    </citation>
    <scope>NUCLEOTIDE SEQUENCE [LARGE SCALE GENOMIC DNA]</scope>
    <source>
        <strain evidence="6 7">SXYLt</strain>
    </source>
</reference>
<evidence type="ECO:0000313" key="7">
    <source>
        <dbReference type="Proteomes" id="UP000285146"/>
    </source>
</evidence>
<dbReference type="InterPro" id="IPR038765">
    <property type="entry name" value="Papain-like_cys_pep_sf"/>
</dbReference>
<evidence type="ECO:0000256" key="4">
    <source>
        <dbReference type="SAM" id="MobiDB-lite"/>
    </source>
</evidence>
<comment type="caution">
    <text evidence="6">The sequence shown here is derived from an EMBL/GenBank/DDBJ whole genome shotgun (WGS) entry which is preliminary data.</text>
</comment>
<keyword evidence="2" id="KW-0645">Protease</keyword>
<dbReference type="Gene3D" id="3.40.395.10">
    <property type="entry name" value="Adenoviral Proteinase, Chain A"/>
    <property type="match status" value="1"/>
</dbReference>
<dbReference type="STRING" id="1230097.A0A423VCB9"/>
<keyword evidence="3" id="KW-0378">Hydrolase</keyword>
<dbReference type="GO" id="GO:0019783">
    <property type="term" value="F:ubiquitin-like protein peptidase activity"/>
    <property type="evidence" value="ECO:0007669"/>
    <property type="project" value="UniProtKB-ARBA"/>
</dbReference>
<dbReference type="EMBL" id="LKEB01000118">
    <property type="protein sequence ID" value="ROV88481.1"/>
    <property type="molecule type" value="Genomic_DNA"/>
</dbReference>
<dbReference type="InterPro" id="IPR003653">
    <property type="entry name" value="Peptidase_C48_C"/>
</dbReference>
<feature type="region of interest" description="Disordered" evidence="4">
    <location>
        <begin position="791"/>
        <end position="817"/>
    </location>
</feature>
<comment type="similarity">
    <text evidence="1">Belongs to the peptidase C48 family.</text>
</comment>
<proteinExistence type="inferred from homology"/>
<organism evidence="6 7">
    <name type="scientific">Cytospora leucostoma</name>
    <dbReference type="NCBI Taxonomy" id="1230097"/>
    <lineage>
        <taxon>Eukaryota</taxon>
        <taxon>Fungi</taxon>
        <taxon>Dikarya</taxon>
        <taxon>Ascomycota</taxon>
        <taxon>Pezizomycotina</taxon>
        <taxon>Sordariomycetes</taxon>
        <taxon>Sordariomycetidae</taxon>
        <taxon>Diaporthales</taxon>
        <taxon>Cytosporaceae</taxon>
        <taxon>Cytospora</taxon>
    </lineage>
</organism>
<feature type="region of interest" description="Disordered" evidence="4">
    <location>
        <begin position="324"/>
        <end position="360"/>
    </location>
</feature>
<keyword evidence="7" id="KW-1185">Reference proteome</keyword>
<dbReference type="SUPFAM" id="SSF54001">
    <property type="entry name" value="Cysteine proteinases"/>
    <property type="match status" value="1"/>
</dbReference>
<feature type="compositionally biased region" description="Low complexity" evidence="4">
    <location>
        <begin position="226"/>
        <end position="240"/>
    </location>
</feature>
<evidence type="ECO:0000256" key="3">
    <source>
        <dbReference type="ARBA" id="ARBA00022801"/>
    </source>
</evidence>
<dbReference type="GO" id="GO:0006508">
    <property type="term" value="P:proteolysis"/>
    <property type="evidence" value="ECO:0007669"/>
    <property type="project" value="UniProtKB-KW"/>
</dbReference>
<feature type="compositionally biased region" description="Polar residues" evidence="4">
    <location>
        <begin position="683"/>
        <end position="694"/>
    </location>
</feature>
<dbReference type="GO" id="GO:0008234">
    <property type="term" value="F:cysteine-type peptidase activity"/>
    <property type="evidence" value="ECO:0007669"/>
    <property type="project" value="InterPro"/>
</dbReference>
<feature type="region of interest" description="Disordered" evidence="4">
    <location>
        <begin position="517"/>
        <end position="540"/>
    </location>
</feature>
<feature type="compositionally biased region" description="Polar residues" evidence="4">
    <location>
        <begin position="199"/>
        <end position="221"/>
    </location>
</feature>
<gene>
    <name evidence="6" type="ORF">VPNG_10360</name>
</gene>
<feature type="compositionally biased region" description="Basic and acidic residues" evidence="4">
    <location>
        <begin position="519"/>
        <end position="530"/>
    </location>
</feature>
<dbReference type="AlphaFoldDB" id="A0A423VCB9"/>
<accession>A0A423VCB9</accession>
<protein>
    <recommendedName>
        <fullName evidence="5">Ubiquitin-like protease family profile domain-containing protein</fullName>
    </recommendedName>
</protein>
<evidence type="ECO:0000259" key="5">
    <source>
        <dbReference type="Pfam" id="PF02902"/>
    </source>
</evidence>
<dbReference type="Proteomes" id="UP000285146">
    <property type="component" value="Unassembled WGS sequence"/>
</dbReference>
<sequence>MADDGFSSGPSPSFSHSYVDLVATITDSKLPRDNKQFPRLVRQTLRGYPESQRATIAQTIGVQVPRLSATRRVISRDTAKEARQRSEKNTAFLDAAWRGDGWMPGRQFRPRDDDEDKENKGDEAEVGSMSMSMSFNEKSYMRSLTALAQKHHIALPSLWQPGGVLYAAMAERDAQNPCWFSGAAKRAGEILKWRLEQNHNTTQQQRQPLSTCTSPTSHFQQPSPSPSASGNSSPNGNNDSIHSIAAGILAGQKNGKTSVPALSHRSLQSYMSMGIDRIGKGVHGHEHRHRDGDESEDDAYYADLNIADEKSDDDGWDTVMEVKDPSATGASKEEEEDEEKDEINFGSGEYKKTQHGNGQPHREFAILTTERLEQARAEIQGNQQLHSDVVEVGAHLVLRLAERQRGSGSGPEGPHAHRRTHLMHPLWLRLGHEGEAARDALPACLPRHIYRDGNDNDCAVVVYAPMHHSTPYDHWTLACIDAITGLIRVYDPLPSPRRSAFIRSRLEQWGRSVSINTRGRTDQEKKHRDVDDDENGDEAREHGGVCVEMLDGPVQQDGVSCGVFILLVLYHLLLGIDPSSDGLKLQEPAFRRLLLDLIRDEMDGAPAPAPGTGTNTGNYEPDLSIIHEEEEEEESRPEVHSPKKRATFKSKSKSESESESESEAPAQTRSPLPLPPSAKRLKTTQTRATDSSTVLTEVDHDTNTGLVALRSEVRRFLDSSPPPGVAAIREHEEMLDQARTRARLLTLARDKCLEGFVRIQKAADDAAADLDDCRALESYLGRVMIAIDNTDNDADTSTSNSTVGIAQGSTTPTHTDTAADTAAAAATKPSRTSQAHQAFHYMTQSAATNCTHELSRAQQACADAAMAVRDRETKLAGIEASIAASHNEVAVLDRYLKDQRTKRLLAEAVSE</sequence>
<dbReference type="InParanoid" id="A0A423VCB9"/>
<dbReference type="Pfam" id="PF02902">
    <property type="entry name" value="Peptidase_C48"/>
    <property type="match status" value="1"/>
</dbReference>
<feature type="region of interest" description="Disordered" evidence="4">
    <location>
        <begin position="629"/>
        <end position="694"/>
    </location>
</feature>
<feature type="region of interest" description="Disordered" evidence="4">
    <location>
        <begin position="199"/>
        <end position="241"/>
    </location>
</feature>
<name>A0A423VCB9_9PEZI</name>
<evidence type="ECO:0000256" key="1">
    <source>
        <dbReference type="ARBA" id="ARBA00005234"/>
    </source>
</evidence>
<feature type="domain" description="Ubiquitin-like protease family profile" evidence="5">
    <location>
        <begin position="455"/>
        <end position="580"/>
    </location>
</feature>
<evidence type="ECO:0000256" key="2">
    <source>
        <dbReference type="ARBA" id="ARBA00022670"/>
    </source>
</evidence>